<evidence type="ECO:0000256" key="3">
    <source>
        <dbReference type="ARBA" id="ARBA00023004"/>
    </source>
</evidence>
<dbReference type="GO" id="GO:0016712">
    <property type="term" value="F:oxidoreductase activity, acting on paired donors, with incorporation or reduction of molecular oxygen, reduced flavin or flavoprotein as one donor, and incorporation of one atom of oxygen"/>
    <property type="evidence" value="ECO:0007669"/>
    <property type="project" value="TreeGrafter"/>
</dbReference>
<dbReference type="InterPro" id="IPR002401">
    <property type="entry name" value="Cyt_P450_E_grp-I"/>
</dbReference>
<dbReference type="InterPro" id="IPR050182">
    <property type="entry name" value="Cytochrome_P450_fam2"/>
</dbReference>
<evidence type="ECO:0000256" key="2">
    <source>
        <dbReference type="ARBA" id="ARBA00022723"/>
    </source>
</evidence>
<feature type="transmembrane region" description="Helical" evidence="4">
    <location>
        <begin position="6"/>
        <end position="28"/>
    </location>
</feature>
<comment type="caution">
    <text evidence="5">The sequence shown here is derived from an EMBL/GenBank/DDBJ whole genome shotgun (WGS) entry which is preliminary data.</text>
</comment>
<protein>
    <submittedName>
        <fullName evidence="5">Cytochrome p450 ii f2-like protein ii</fullName>
    </submittedName>
</protein>
<organism evidence="5 6">
    <name type="scientific">Plakobranchus ocellatus</name>
    <dbReference type="NCBI Taxonomy" id="259542"/>
    <lineage>
        <taxon>Eukaryota</taxon>
        <taxon>Metazoa</taxon>
        <taxon>Spiralia</taxon>
        <taxon>Lophotrochozoa</taxon>
        <taxon>Mollusca</taxon>
        <taxon>Gastropoda</taxon>
        <taxon>Heterobranchia</taxon>
        <taxon>Euthyneura</taxon>
        <taxon>Panpulmonata</taxon>
        <taxon>Sacoglossa</taxon>
        <taxon>Placobranchoidea</taxon>
        <taxon>Plakobranchidae</taxon>
        <taxon>Plakobranchus</taxon>
    </lineage>
</organism>
<dbReference type="PRINTS" id="PR00463">
    <property type="entry name" value="EP450I"/>
</dbReference>
<evidence type="ECO:0000313" key="6">
    <source>
        <dbReference type="Proteomes" id="UP000735302"/>
    </source>
</evidence>
<dbReference type="PANTHER" id="PTHR24300">
    <property type="entry name" value="CYTOCHROME P450 508A4-RELATED"/>
    <property type="match status" value="1"/>
</dbReference>
<dbReference type="PANTHER" id="PTHR24300:SF397">
    <property type="entry name" value="CYTOCHROME P450 2U1"/>
    <property type="match status" value="1"/>
</dbReference>
<comment type="similarity">
    <text evidence="1">Belongs to the cytochrome P450 family.</text>
</comment>
<dbReference type="GO" id="GO:0005737">
    <property type="term" value="C:cytoplasm"/>
    <property type="evidence" value="ECO:0007669"/>
    <property type="project" value="TreeGrafter"/>
</dbReference>
<dbReference type="InterPro" id="IPR001128">
    <property type="entry name" value="Cyt_P450"/>
</dbReference>
<proteinExistence type="inferred from homology"/>
<reference evidence="5 6" key="1">
    <citation type="journal article" date="2021" name="Elife">
        <title>Chloroplast acquisition without the gene transfer in kleptoplastic sea slugs, Plakobranchus ocellatus.</title>
        <authorList>
            <person name="Maeda T."/>
            <person name="Takahashi S."/>
            <person name="Yoshida T."/>
            <person name="Shimamura S."/>
            <person name="Takaki Y."/>
            <person name="Nagai Y."/>
            <person name="Toyoda A."/>
            <person name="Suzuki Y."/>
            <person name="Arimoto A."/>
            <person name="Ishii H."/>
            <person name="Satoh N."/>
            <person name="Nishiyama T."/>
            <person name="Hasebe M."/>
            <person name="Maruyama T."/>
            <person name="Minagawa J."/>
            <person name="Obokata J."/>
            <person name="Shigenobu S."/>
        </authorList>
    </citation>
    <scope>NUCLEOTIDE SEQUENCE [LARGE SCALE GENOMIC DNA]</scope>
</reference>
<dbReference type="GO" id="GO:0006082">
    <property type="term" value="P:organic acid metabolic process"/>
    <property type="evidence" value="ECO:0007669"/>
    <property type="project" value="TreeGrafter"/>
</dbReference>
<dbReference type="GO" id="GO:0006805">
    <property type="term" value="P:xenobiotic metabolic process"/>
    <property type="evidence" value="ECO:0007669"/>
    <property type="project" value="TreeGrafter"/>
</dbReference>
<keyword evidence="6" id="KW-1185">Reference proteome</keyword>
<dbReference type="Pfam" id="PF00067">
    <property type="entry name" value="p450"/>
    <property type="match status" value="1"/>
</dbReference>
<dbReference type="GO" id="GO:0008395">
    <property type="term" value="F:steroid hydroxylase activity"/>
    <property type="evidence" value="ECO:0007669"/>
    <property type="project" value="TreeGrafter"/>
</dbReference>
<dbReference type="Proteomes" id="UP000735302">
    <property type="component" value="Unassembled WGS sequence"/>
</dbReference>
<keyword evidence="4" id="KW-1133">Transmembrane helix</keyword>
<keyword evidence="4" id="KW-0812">Transmembrane</keyword>
<evidence type="ECO:0000313" key="5">
    <source>
        <dbReference type="EMBL" id="GFO35323.1"/>
    </source>
</evidence>
<sequence length="135" mass="14816">MADPALVTSVLYYLGITLGLVLLVKYLLGSKSTTNIPPFPAQPYAILGHLPYLKKGMRNQMKEWGRKAGDIYSIKFGPRLMVVLNSYAAVHEAFVKQADAFSDRTPQSFIHSVSSQTGLLSKAGVYVCFTILFGV</sequence>
<name>A0AAV4CTQ9_9GAST</name>
<dbReference type="GO" id="GO:0020037">
    <property type="term" value="F:heme binding"/>
    <property type="evidence" value="ECO:0007669"/>
    <property type="project" value="InterPro"/>
</dbReference>
<dbReference type="GO" id="GO:0005506">
    <property type="term" value="F:iron ion binding"/>
    <property type="evidence" value="ECO:0007669"/>
    <property type="project" value="InterPro"/>
</dbReference>
<evidence type="ECO:0000256" key="1">
    <source>
        <dbReference type="ARBA" id="ARBA00010617"/>
    </source>
</evidence>
<dbReference type="AlphaFoldDB" id="A0AAV4CTQ9"/>
<dbReference type="Gene3D" id="1.10.630.10">
    <property type="entry name" value="Cytochrome P450"/>
    <property type="match status" value="1"/>
</dbReference>
<gene>
    <name evidence="5" type="ORF">PoB_006182800</name>
</gene>
<dbReference type="EMBL" id="BLXT01006999">
    <property type="protein sequence ID" value="GFO35323.1"/>
    <property type="molecule type" value="Genomic_DNA"/>
</dbReference>
<dbReference type="InterPro" id="IPR036396">
    <property type="entry name" value="Cyt_P450_sf"/>
</dbReference>
<keyword evidence="3" id="KW-0408">Iron</keyword>
<dbReference type="SUPFAM" id="SSF48264">
    <property type="entry name" value="Cytochrome P450"/>
    <property type="match status" value="1"/>
</dbReference>
<keyword evidence="4" id="KW-0472">Membrane</keyword>
<accession>A0AAV4CTQ9</accession>
<evidence type="ECO:0000256" key="4">
    <source>
        <dbReference type="SAM" id="Phobius"/>
    </source>
</evidence>
<keyword evidence="2" id="KW-0479">Metal-binding</keyword>